<dbReference type="PANTHER" id="PTHR43201">
    <property type="entry name" value="ACYL-COA SYNTHETASE"/>
    <property type="match status" value="1"/>
</dbReference>
<dbReference type="AlphaFoldDB" id="A0A840DQS5"/>
<dbReference type="Gene3D" id="3.40.50.12780">
    <property type="entry name" value="N-terminal domain of ligase-like"/>
    <property type="match status" value="1"/>
</dbReference>
<evidence type="ECO:0000313" key="3">
    <source>
        <dbReference type="EMBL" id="MBB4072388.1"/>
    </source>
</evidence>
<protein>
    <submittedName>
        <fullName evidence="3">Acyl-coenzyme A synthetase/AMP-(Fatty) acid ligase</fullName>
    </submittedName>
</protein>
<dbReference type="PANTHER" id="PTHR43201:SF8">
    <property type="entry name" value="ACYL-COA SYNTHETASE FAMILY MEMBER 3"/>
    <property type="match status" value="1"/>
</dbReference>
<gene>
    <name evidence="3" type="ORF">GGR02_000134</name>
</gene>
<sequence length="328" mass="38518">MRGLYRWMFASEKLNWHKELLTTSNGSYSLYDIHQNIERYTTLLRQVGDISGKKVALLVPDVFHFFSVMLAINRLGGTVVPLNPFFERAELQHVLSRVNPHLVFTIKKYDRRKYFQAVYDWAHSIREETVIFETEDYQYWSTLVIRGDDKRLTEQEACVLNCSYADGILQLVTMDMGMMQRLCEKIVNALKLSSKDRVFSMMPIMSGMGACVLLSMIKMQLHLTVAEPRHWQEAVTFMKQSVSNKLLTTAHIWKKLRQFVRYDKNLDLKKFEFIGLTDRALPAEMSNMSIAIVDLYRIFREEMVNARKTKVSFARRGSKWLMLLRENR</sequence>
<organism evidence="3 4">
    <name type="scientific">Anoxybacteroides voinovskiense</name>
    <dbReference type="NCBI Taxonomy" id="230470"/>
    <lineage>
        <taxon>Bacteria</taxon>
        <taxon>Bacillati</taxon>
        <taxon>Bacillota</taxon>
        <taxon>Bacilli</taxon>
        <taxon>Bacillales</taxon>
        <taxon>Anoxybacillaceae</taxon>
        <taxon>Anoxybacteroides</taxon>
    </lineage>
</organism>
<keyword evidence="3" id="KW-0436">Ligase</keyword>
<feature type="domain" description="AMP-dependent synthetase/ligase" evidence="2">
    <location>
        <begin position="24"/>
        <end position="217"/>
    </location>
</feature>
<dbReference type="Pfam" id="PF00501">
    <property type="entry name" value="AMP-binding"/>
    <property type="match status" value="1"/>
</dbReference>
<keyword evidence="4" id="KW-1185">Reference proteome</keyword>
<evidence type="ECO:0000256" key="1">
    <source>
        <dbReference type="ARBA" id="ARBA00006432"/>
    </source>
</evidence>
<accession>A0A840DQS5</accession>
<proteinExistence type="inferred from homology"/>
<name>A0A840DQS5_9BACL</name>
<evidence type="ECO:0000313" key="4">
    <source>
        <dbReference type="Proteomes" id="UP000559598"/>
    </source>
</evidence>
<dbReference type="RefSeq" id="WP_183182824.1">
    <property type="nucleotide sequence ID" value="NZ_BMNP01000002.1"/>
</dbReference>
<dbReference type="InterPro" id="IPR042099">
    <property type="entry name" value="ANL_N_sf"/>
</dbReference>
<dbReference type="EMBL" id="JACIDE010000001">
    <property type="protein sequence ID" value="MBB4072388.1"/>
    <property type="molecule type" value="Genomic_DNA"/>
</dbReference>
<comment type="caution">
    <text evidence="3">The sequence shown here is derived from an EMBL/GenBank/DDBJ whole genome shotgun (WGS) entry which is preliminary data.</text>
</comment>
<comment type="similarity">
    <text evidence="1">Belongs to the ATP-dependent AMP-binding enzyme family.</text>
</comment>
<dbReference type="Proteomes" id="UP000559598">
    <property type="component" value="Unassembled WGS sequence"/>
</dbReference>
<reference evidence="3 4" key="1">
    <citation type="submission" date="2020-08" db="EMBL/GenBank/DDBJ databases">
        <title>Genomic Encyclopedia of Type Strains, Phase IV (KMG-IV): sequencing the most valuable type-strain genomes for metagenomic binning, comparative biology and taxonomic classification.</title>
        <authorList>
            <person name="Goeker M."/>
        </authorList>
    </citation>
    <scope>NUCLEOTIDE SEQUENCE [LARGE SCALE GENOMIC DNA]</scope>
    <source>
        <strain evidence="3 4">DSM 17075</strain>
    </source>
</reference>
<dbReference type="SUPFAM" id="SSF56801">
    <property type="entry name" value="Acetyl-CoA synthetase-like"/>
    <property type="match status" value="1"/>
</dbReference>
<dbReference type="InterPro" id="IPR000873">
    <property type="entry name" value="AMP-dep_synth/lig_dom"/>
</dbReference>
<dbReference type="GO" id="GO:0031956">
    <property type="term" value="F:medium-chain fatty acid-CoA ligase activity"/>
    <property type="evidence" value="ECO:0007669"/>
    <property type="project" value="TreeGrafter"/>
</dbReference>
<dbReference type="GO" id="GO:0006631">
    <property type="term" value="P:fatty acid metabolic process"/>
    <property type="evidence" value="ECO:0007669"/>
    <property type="project" value="TreeGrafter"/>
</dbReference>
<evidence type="ECO:0000259" key="2">
    <source>
        <dbReference type="Pfam" id="PF00501"/>
    </source>
</evidence>